<dbReference type="InterPro" id="IPR003000">
    <property type="entry name" value="Sirtuin"/>
</dbReference>
<evidence type="ECO:0000313" key="7">
    <source>
        <dbReference type="EMBL" id="RAR00684.1"/>
    </source>
</evidence>
<sequence>MPSSSFNNDDNQRPAKRRKTGEPYKRTVEYLDLSGNNVKEEELPQLQRLLSVLRKKRKIVVIAGAGISVSAGIPDFRSATGLFKTLKKEQKLKSSGKDLFDASVYQDDTLTSIFHDMVRKISQHTKSAKPTAFHHLLATLAQEGRLLRLYTQNIDSIDTSLPPLSTKVPLPQKGPWPKTVQLHGGLDYMVCSKCQTMTPFDAEQFSGPNPPPCLSCLENDKIRRLAGKRSHSIGRLRPRMVLYNEYNPDDESIGSCASYDMRKIPDAVIVVGTTLKVPGVRRIARELCNIVRDRRNGVTIWINNDHEPVGKDLVDKWDLVVKGPCDEVARHANMRRWDDLMNHTMITDGALDKVKKNKETQRRKDVIGTPRKPGVLHNAGQRTPEEMPRLSLNKEESNTPSSKSKKQKADAQMDWSDRISSKAQARKPEAQRKRATVASQSKVRKAPKNETPAINNVFKATKISAQRRCHRKLITDAKRTKV</sequence>
<dbReference type="InterPro" id="IPR026591">
    <property type="entry name" value="Sirtuin_cat_small_dom_sf"/>
</dbReference>
<feature type="region of interest" description="Disordered" evidence="5">
    <location>
        <begin position="1"/>
        <end position="26"/>
    </location>
</feature>
<feature type="region of interest" description="Disordered" evidence="5">
    <location>
        <begin position="351"/>
        <end position="454"/>
    </location>
</feature>
<comment type="similarity">
    <text evidence="1">Belongs to the sirtuin family. Class I subfamily.</text>
</comment>
<dbReference type="GO" id="GO:0016740">
    <property type="term" value="F:transferase activity"/>
    <property type="evidence" value="ECO:0007669"/>
    <property type="project" value="UniProtKB-KW"/>
</dbReference>
<feature type="active site" description="Proton acceptor" evidence="4">
    <location>
        <position position="183"/>
    </location>
</feature>
<keyword evidence="4" id="KW-0862">Zinc</keyword>
<dbReference type="Gene3D" id="3.30.1600.10">
    <property type="entry name" value="SIR2/SIRT2 'Small Domain"/>
    <property type="match status" value="1"/>
</dbReference>
<accession>A0A364MSF1</accession>
<dbReference type="PANTHER" id="PTHR47651">
    <property type="entry name" value="NAD-DEPENDENT HISTONE DEACETYLASE HST4"/>
    <property type="match status" value="1"/>
</dbReference>
<evidence type="ECO:0000256" key="2">
    <source>
        <dbReference type="ARBA" id="ARBA00022679"/>
    </source>
</evidence>
<evidence type="ECO:0000256" key="3">
    <source>
        <dbReference type="ARBA" id="ARBA00023027"/>
    </source>
</evidence>
<dbReference type="OrthoDB" id="2919105at2759"/>
<reference evidence="8" key="1">
    <citation type="submission" date="2018-05" db="EMBL/GenBank/DDBJ databases">
        <title>Draft genome sequence of Stemphylium lycopersici strain CIDEFI 213.</title>
        <authorList>
            <person name="Medina R."/>
            <person name="Franco M.E.E."/>
            <person name="Lucentini C.G."/>
            <person name="Saparrat M.C.N."/>
            <person name="Balatti P.A."/>
        </authorList>
    </citation>
    <scope>NUCLEOTIDE SEQUENCE [LARGE SCALE GENOMIC DNA]</scope>
    <source>
        <strain evidence="8">CIDEFI 213</strain>
    </source>
</reference>
<dbReference type="AlphaFoldDB" id="A0A364MSF1"/>
<evidence type="ECO:0000256" key="1">
    <source>
        <dbReference type="ARBA" id="ARBA00006924"/>
    </source>
</evidence>
<feature type="domain" description="Deacetylase sirtuin-type" evidence="6">
    <location>
        <begin position="36"/>
        <end position="347"/>
    </location>
</feature>
<feature type="binding site" evidence="4">
    <location>
        <position position="216"/>
    </location>
    <ligand>
        <name>Zn(2+)</name>
        <dbReference type="ChEBI" id="CHEBI:29105"/>
    </ligand>
</feature>
<comment type="caution">
    <text evidence="7">The sequence shown here is derived from an EMBL/GenBank/DDBJ whole genome shotgun (WGS) entry which is preliminary data.</text>
</comment>
<dbReference type="Pfam" id="PF02146">
    <property type="entry name" value="SIR2"/>
    <property type="match status" value="1"/>
</dbReference>
<dbReference type="PANTHER" id="PTHR47651:SF17">
    <property type="entry name" value="DEACETYLASE SIRTUIN-TYPE DOMAIN-CONTAINING PROTEIN"/>
    <property type="match status" value="1"/>
</dbReference>
<dbReference type="InterPro" id="IPR029035">
    <property type="entry name" value="DHS-like_NAD/FAD-binding_dom"/>
</dbReference>
<evidence type="ECO:0000259" key="6">
    <source>
        <dbReference type="PROSITE" id="PS50305"/>
    </source>
</evidence>
<dbReference type="STRING" id="183478.A0A364MSF1"/>
<dbReference type="GO" id="GO:0070403">
    <property type="term" value="F:NAD+ binding"/>
    <property type="evidence" value="ECO:0007669"/>
    <property type="project" value="InterPro"/>
</dbReference>
<proteinExistence type="inferred from homology"/>
<dbReference type="PROSITE" id="PS50305">
    <property type="entry name" value="SIRTUIN"/>
    <property type="match status" value="1"/>
</dbReference>
<evidence type="ECO:0000256" key="5">
    <source>
        <dbReference type="SAM" id="MobiDB-lite"/>
    </source>
</evidence>
<keyword evidence="3" id="KW-0520">NAD</keyword>
<dbReference type="Gene3D" id="3.40.50.1220">
    <property type="entry name" value="TPP-binding domain"/>
    <property type="match status" value="1"/>
</dbReference>
<feature type="binding site" evidence="4">
    <location>
        <position position="191"/>
    </location>
    <ligand>
        <name>Zn(2+)</name>
        <dbReference type="ChEBI" id="CHEBI:29105"/>
    </ligand>
</feature>
<feature type="compositionally biased region" description="Basic and acidic residues" evidence="5">
    <location>
        <begin position="407"/>
        <end position="432"/>
    </location>
</feature>
<dbReference type="Proteomes" id="UP000249619">
    <property type="component" value="Unassembled WGS sequence"/>
</dbReference>
<evidence type="ECO:0000256" key="4">
    <source>
        <dbReference type="PROSITE-ProRule" id="PRU00236"/>
    </source>
</evidence>
<gene>
    <name evidence="7" type="ORF">DDE83_009066</name>
</gene>
<dbReference type="SUPFAM" id="SSF52467">
    <property type="entry name" value="DHS-like NAD/FAD-binding domain"/>
    <property type="match status" value="1"/>
</dbReference>
<organism evidence="7 8">
    <name type="scientific">Stemphylium lycopersici</name>
    <name type="common">Tomato gray leaf spot disease fungus</name>
    <name type="synonym">Thyrospora lycopersici</name>
    <dbReference type="NCBI Taxonomy" id="183478"/>
    <lineage>
        <taxon>Eukaryota</taxon>
        <taxon>Fungi</taxon>
        <taxon>Dikarya</taxon>
        <taxon>Ascomycota</taxon>
        <taxon>Pezizomycotina</taxon>
        <taxon>Dothideomycetes</taxon>
        <taxon>Pleosporomycetidae</taxon>
        <taxon>Pleosporales</taxon>
        <taxon>Pleosporineae</taxon>
        <taxon>Pleosporaceae</taxon>
        <taxon>Stemphylium</taxon>
    </lineage>
</organism>
<name>A0A364MSF1_STELY</name>
<keyword evidence="4" id="KW-0479">Metal-binding</keyword>
<feature type="binding site" evidence="4">
    <location>
        <position position="213"/>
    </location>
    <ligand>
        <name>Zn(2+)</name>
        <dbReference type="ChEBI" id="CHEBI:29105"/>
    </ligand>
</feature>
<protein>
    <submittedName>
        <fullName evidence="7">Nad-dependent histone deacetylase sir2</fullName>
    </submittedName>
</protein>
<keyword evidence="2" id="KW-0808">Transferase</keyword>
<feature type="binding site" evidence="4">
    <location>
        <position position="194"/>
    </location>
    <ligand>
        <name>Zn(2+)</name>
        <dbReference type="ChEBI" id="CHEBI:29105"/>
    </ligand>
</feature>
<keyword evidence="8" id="KW-1185">Reference proteome</keyword>
<dbReference type="InterPro" id="IPR026590">
    <property type="entry name" value="Ssirtuin_cat_dom"/>
</dbReference>
<feature type="compositionally biased region" description="Basic and acidic residues" evidence="5">
    <location>
        <begin position="383"/>
        <end position="397"/>
    </location>
</feature>
<evidence type="ECO:0000313" key="8">
    <source>
        <dbReference type="Proteomes" id="UP000249619"/>
    </source>
</evidence>
<feature type="compositionally biased region" description="Basic and acidic residues" evidence="5">
    <location>
        <begin position="351"/>
        <end position="366"/>
    </location>
</feature>
<dbReference type="GO" id="GO:0046872">
    <property type="term" value="F:metal ion binding"/>
    <property type="evidence" value="ECO:0007669"/>
    <property type="project" value="UniProtKB-KW"/>
</dbReference>
<dbReference type="EMBL" id="QGDH01000337">
    <property type="protein sequence ID" value="RAR00684.1"/>
    <property type="molecule type" value="Genomic_DNA"/>
</dbReference>